<comment type="caution">
    <text evidence="1">The sequence shown here is derived from an EMBL/GenBank/DDBJ whole genome shotgun (WGS) entry which is preliminary data.</text>
</comment>
<dbReference type="Proteomes" id="UP000183567">
    <property type="component" value="Unassembled WGS sequence"/>
</dbReference>
<organism evidence="1 2">
    <name type="scientific">Rhizopogon vesiculosus</name>
    <dbReference type="NCBI Taxonomy" id="180088"/>
    <lineage>
        <taxon>Eukaryota</taxon>
        <taxon>Fungi</taxon>
        <taxon>Dikarya</taxon>
        <taxon>Basidiomycota</taxon>
        <taxon>Agaricomycotina</taxon>
        <taxon>Agaricomycetes</taxon>
        <taxon>Agaricomycetidae</taxon>
        <taxon>Boletales</taxon>
        <taxon>Suillineae</taxon>
        <taxon>Rhizopogonaceae</taxon>
        <taxon>Rhizopogon</taxon>
    </lineage>
</organism>
<evidence type="ECO:0000313" key="2">
    <source>
        <dbReference type="Proteomes" id="UP000183567"/>
    </source>
</evidence>
<protein>
    <submittedName>
        <fullName evidence="1">Uncharacterized protein</fullName>
    </submittedName>
</protein>
<keyword evidence="2" id="KW-1185">Reference proteome</keyword>
<accession>A0A1J8QN01</accession>
<reference evidence="1 2" key="1">
    <citation type="submission" date="2016-03" db="EMBL/GenBank/DDBJ databases">
        <title>Comparative genomics of the ectomycorrhizal sister species Rhizopogon vinicolor and Rhizopogon vesiculosus (Basidiomycota: Boletales) reveals a divergence of the mating type B locus.</title>
        <authorList>
            <person name="Mujic A.B."/>
            <person name="Kuo A."/>
            <person name="Tritt A."/>
            <person name="Lipzen A."/>
            <person name="Chen C."/>
            <person name="Johnson J."/>
            <person name="Sharma A."/>
            <person name="Barry K."/>
            <person name="Grigoriev I.V."/>
            <person name="Spatafora J.W."/>
        </authorList>
    </citation>
    <scope>NUCLEOTIDE SEQUENCE [LARGE SCALE GENOMIC DNA]</scope>
    <source>
        <strain evidence="1 2">AM-OR11-056</strain>
    </source>
</reference>
<dbReference type="OrthoDB" id="10544686at2759"/>
<proteinExistence type="predicted"/>
<evidence type="ECO:0000313" key="1">
    <source>
        <dbReference type="EMBL" id="OJA13156.1"/>
    </source>
</evidence>
<sequence length="34" mass="3788">MFSIPQPYRVFSEAAPDYRKVIPADALAVFGFAL</sequence>
<name>A0A1J8QN01_9AGAM</name>
<gene>
    <name evidence="1" type="ORF">AZE42_11413</name>
</gene>
<dbReference type="EMBL" id="LVVM01004340">
    <property type="protein sequence ID" value="OJA13156.1"/>
    <property type="molecule type" value="Genomic_DNA"/>
</dbReference>
<dbReference type="AlphaFoldDB" id="A0A1J8QN01"/>